<dbReference type="EMBL" id="RPFZ01000001">
    <property type="protein sequence ID" value="RPF70545.1"/>
    <property type="molecule type" value="Genomic_DNA"/>
</dbReference>
<proteinExistence type="predicted"/>
<organism evidence="1 2">
    <name type="scientific">Aurantiacibacter spongiae</name>
    <dbReference type="NCBI Taxonomy" id="2488860"/>
    <lineage>
        <taxon>Bacteria</taxon>
        <taxon>Pseudomonadati</taxon>
        <taxon>Pseudomonadota</taxon>
        <taxon>Alphaproteobacteria</taxon>
        <taxon>Sphingomonadales</taxon>
        <taxon>Erythrobacteraceae</taxon>
        <taxon>Aurantiacibacter</taxon>
    </lineage>
</organism>
<dbReference type="InterPro" id="IPR051159">
    <property type="entry name" value="Hexapeptide_acetyltransf"/>
</dbReference>
<dbReference type="GO" id="GO:0016746">
    <property type="term" value="F:acyltransferase activity"/>
    <property type="evidence" value="ECO:0007669"/>
    <property type="project" value="UniProtKB-KW"/>
</dbReference>
<evidence type="ECO:0000313" key="1">
    <source>
        <dbReference type="EMBL" id="RPF70545.1"/>
    </source>
</evidence>
<dbReference type="InterPro" id="IPR001451">
    <property type="entry name" value="Hexapep"/>
</dbReference>
<dbReference type="AlphaFoldDB" id="A0A3N5DIS9"/>
<dbReference type="RefSeq" id="WP_123878120.1">
    <property type="nucleotide sequence ID" value="NZ_RPFZ01000001.1"/>
</dbReference>
<comment type="caution">
    <text evidence="1">The sequence shown here is derived from an EMBL/GenBank/DDBJ whole genome shotgun (WGS) entry which is preliminary data.</text>
</comment>
<keyword evidence="2" id="KW-1185">Reference proteome</keyword>
<dbReference type="PANTHER" id="PTHR23416:SF78">
    <property type="entry name" value="LIPOPOLYSACCHARIDE BIOSYNTHESIS O-ACETYL TRANSFERASE WBBJ-RELATED"/>
    <property type="match status" value="1"/>
</dbReference>
<dbReference type="SUPFAM" id="SSF51161">
    <property type="entry name" value="Trimeric LpxA-like enzymes"/>
    <property type="match status" value="1"/>
</dbReference>
<protein>
    <submittedName>
        <fullName evidence="1">Acyltransferase</fullName>
    </submittedName>
</protein>
<dbReference type="Pfam" id="PF00132">
    <property type="entry name" value="Hexapep"/>
    <property type="match status" value="1"/>
</dbReference>
<dbReference type="Proteomes" id="UP000275232">
    <property type="component" value="Unassembled WGS sequence"/>
</dbReference>
<dbReference type="PANTHER" id="PTHR23416">
    <property type="entry name" value="SIALIC ACID SYNTHASE-RELATED"/>
    <property type="match status" value="1"/>
</dbReference>
<keyword evidence="1" id="KW-0808">Transferase</keyword>
<keyword evidence="1" id="KW-0012">Acyltransferase</keyword>
<dbReference type="CDD" id="cd04647">
    <property type="entry name" value="LbH_MAT_like"/>
    <property type="match status" value="1"/>
</dbReference>
<sequence>MNSGFFGRWGLLGGLHRLFGLAYARIHTQVVAFVHRVEIGENVTIMPGALVRPGAGGKITLGDDVLIHSGARLLAYGGTIAIGSGSSVNPGCILYGHGGLVIGKSVLIAAGTIIIPSNHNISADREIRGQGSTRKGISIGSDVWLGANVTVLDGAEICDGAIIAAGGVVTGRRIEEMAIYGGVPARRIGQREVQRAEG</sequence>
<dbReference type="InterPro" id="IPR011004">
    <property type="entry name" value="Trimer_LpxA-like_sf"/>
</dbReference>
<gene>
    <name evidence="1" type="ORF">EG799_02095</name>
</gene>
<evidence type="ECO:0000313" key="2">
    <source>
        <dbReference type="Proteomes" id="UP000275232"/>
    </source>
</evidence>
<dbReference type="OrthoDB" id="9800846at2"/>
<accession>A0A3N5DIS9</accession>
<name>A0A3N5DIS9_9SPHN</name>
<reference evidence="1 2" key="1">
    <citation type="submission" date="2018-11" db="EMBL/GenBank/DDBJ databases">
        <title>Erythrobacter spongiae sp. nov., isolated from a marine sponge.</title>
        <authorList>
            <person name="Zhuang L."/>
            <person name="Luo L."/>
        </authorList>
    </citation>
    <scope>NUCLEOTIDE SEQUENCE [LARGE SCALE GENOMIC DNA]</scope>
    <source>
        <strain evidence="1 2">HN-E23</strain>
    </source>
</reference>
<dbReference type="Gene3D" id="2.160.10.10">
    <property type="entry name" value="Hexapeptide repeat proteins"/>
    <property type="match status" value="2"/>
</dbReference>